<name>A0AB38YLB7_VEIPA</name>
<evidence type="ECO:0000256" key="3">
    <source>
        <dbReference type="ARBA" id="ARBA00023219"/>
    </source>
</evidence>
<evidence type="ECO:0000256" key="1">
    <source>
        <dbReference type="ARBA" id="ARBA00004328"/>
    </source>
</evidence>
<evidence type="ECO:0000256" key="2">
    <source>
        <dbReference type="ARBA" id="ARBA00022612"/>
    </source>
</evidence>
<dbReference type="RefSeq" id="WP_004693108.1">
    <property type="nucleotide sequence ID" value="NZ_CP133463.1"/>
</dbReference>
<keyword evidence="2" id="KW-1188">Viral release from host cell</keyword>
<accession>A0AB38YLB7</accession>
<sequence>MAEMESLLARQPTEGVKPVRRDYTKLRKKFSQLFNAQQRYVNKWKHLRDYQLPFIGQFDGEEDQSEPYNGKILNPVAWESCQIFASGVMSGLTPPSRKWFKLTMENIDVAANSQVAELLDEREEILYAVLAKSNFYSVVHQVYMELPMGQAPMGIFADSESGVRFTSYPIGTYAISTNSKEIVNIFGRKYKMTVDQIVEQFGYENCPDNIKNIYDNGNSLQQSFTVNWLVEPNKDRKDKLGRRNMPYSSIYWVEGSNSDEVLYHGGFEEWPIPIARHTSMDLNGYGKGAAWFAQPDSQMLQKLEFDYLTAVELGVKPPMQAPSDVISTVNLYPGGITEIEGQHKVEPMFAVQSNLQDIQNKIAVTEDSIKRAYSADLFLMLDQIDKGQMTAREVMERTQEKLQQLGPVVERLLSEFLNPIIERVYAVLDRAGVFPPVEDEELLDQLNGQEVKIEYISPLAQAQKMSSLVNIEQYFAFIMSLAQANPNIVNKFNFEEAANTYGVNLGVPAKIIRSDDEYQEILAQQAQAQAEQEQQQQLMQAAQLAPGMAQAAKQATDAANDGNPALQSWLGMDGV</sequence>
<gene>
    <name evidence="4" type="ORF">RDV51_05200</name>
</gene>
<proteinExistence type="predicted"/>
<dbReference type="Pfam" id="PF12236">
    <property type="entry name" value="Head-tail_con"/>
    <property type="match status" value="1"/>
</dbReference>
<dbReference type="InterPro" id="IPR020991">
    <property type="entry name" value="Connector_podovirus"/>
</dbReference>
<protein>
    <submittedName>
        <fullName evidence="4">Portal protein</fullName>
    </submittedName>
</protein>
<reference evidence="4" key="1">
    <citation type="submission" date="2023-08" db="EMBL/GenBank/DDBJ databases">
        <title>Veillonella_parvula_DSM 2007_complete_genome_hifiasm_Zymo_Research_D6332.</title>
        <authorList>
            <person name="Damerum A."/>
        </authorList>
    </citation>
    <scope>NUCLEOTIDE SEQUENCE</scope>
    <source>
        <strain evidence="4">DSM 2007</strain>
    </source>
</reference>
<dbReference type="AlphaFoldDB" id="A0AB38YLB7"/>
<dbReference type="Proteomes" id="UP001228955">
    <property type="component" value="Chromosome"/>
</dbReference>
<evidence type="ECO:0000313" key="5">
    <source>
        <dbReference type="Proteomes" id="UP001228955"/>
    </source>
</evidence>
<keyword evidence="3" id="KW-0231">Viral genome packaging</keyword>
<organism evidence="4 5">
    <name type="scientific">Veillonella parvula</name>
    <name type="common">Staphylococcus parvulus</name>
    <dbReference type="NCBI Taxonomy" id="29466"/>
    <lineage>
        <taxon>Bacteria</taxon>
        <taxon>Bacillati</taxon>
        <taxon>Bacillota</taxon>
        <taxon>Negativicutes</taxon>
        <taxon>Veillonellales</taxon>
        <taxon>Veillonellaceae</taxon>
        <taxon>Veillonella</taxon>
    </lineage>
</organism>
<evidence type="ECO:0000313" key="4">
    <source>
        <dbReference type="EMBL" id="WMS18843.1"/>
    </source>
</evidence>
<comment type="subcellular location">
    <subcellularLocation>
        <location evidence="1">Virion</location>
    </subcellularLocation>
</comment>
<dbReference type="EMBL" id="CP133463">
    <property type="protein sequence ID" value="WMS18843.1"/>
    <property type="molecule type" value="Genomic_DNA"/>
</dbReference>